<organism evidence="2 3">
    <name type="scientific">Streptomyces rectiviolaceus</name>
    <dbReference type="NCBI Taxonomy" id="332591"/>
    <lineage>
        <taxon>Bacteria</taxon>
        <taxon>Bacillati</taxon>
        <taxon>Actinomycetota</taxon>
        <taxon>Actinomycetes</taxon>
        <taxon>Kitasatosporales</taxon>
        <taxon>Streptomycetaceae</taxon>
        <taxon>Streptomyces</taxon>
    </lineage>
</organism>
<feature type="transmembrane region" description="Helical" evidence="1">
    <location>
        <begin position="20"/>
        <end position="39"/>
    </location>
</feature>
<evidence type="ECO:0000256" key="1">
    <source>
        <dbReference type="SAM" id="Phobius"/>
    </source>
</evidence>
<evidence type="ECO:0000313" key="2">
    <source>
        <dbReference type="EMBL" id="GAA3087645.1"/>
    </source>
</evidence>
<dbReference type="EMBL" id="BAAAUG010000019">
    <property type="protein sequence ID" value="GAA3087645.1"/>
    <property type="molecule type" value="Genomic_DNA"/>
</dbReference>
<evidence type="ECO:0008006" key="4">
    <source>
        <dbReference type="Google" id="ProtNLM"/>
    </source>
</evidence>
<accession>A0ABP6MD08</accession>
<evidence type="ECO:0000313" key="3">
    <source>
        <dbReference type="Proteomes" id="UP001501637"/>
    </source>
</evidence>
<proteinExistence type="predicted"/>
<feature type="transmembrane region" description="Helical" evidence="1">
    <location>
        <begin position="95"/>
        <end position="116"/>
    </location>
</feature>
<name>A0ABP6MD08_9ACTN</name>
<feature type="transmembrane region" description="Helical" evidence="1">
    <location>
        <begin position="59"/>
        <end position="83"/>
    </location>
</feature>
<dbReference type="Proteomes" id="UP001501637">
    <property type="component" value="Unassembled WGS sequence"/>
</dbReference>
<gene>
    <name evidence="2" type="ORF">GCM10010449_08980</name>
</gene>
<keyword evidence="1" id="KW-1133">Transmembrane helix</keyword>
<keyword evidence="1" id="KW-0812">Transmembrane</keyword>
<sequence>MTRTDGAPDPGPRSRTRDGFAIAAFVLALLALAAGFFWAKDTWRTVIRESPNLIADWPGGPWVFGIMAGVLAVAGAYAGLWASSALQGTEAPRRIARRTATTACWALPLLLTLYVLSALPGRNCGSSSPSCEEIDGAFPALLTYAVTAAAVGWGTYRVRSAREEQRRAVQQARLRKLRKKGKGKSRAAS</sequence>
<comment type="caution">
    <text evidence="2">The sequence shown here is derived from an EMBL/GenBank/DDBJ whole genome shotgun (WGS) entry which is preliminary data.</text>
</comment>
<feature type="transmembrane region" description="Helical" evidence="1">
    <location>
        <begin position="136"/>
        <end position="156"/>
    </location>
</feature>
<dbReference type="RefSeq" id="WP_344519073.1">
    <property type="nucleotide sequence ID" value="NZ_BAAAUG010000019.1"/>
</dbReference>
<reference evidence="3" key="1">
    <citation type="journal article" date="2019" name="Int. J. Syst. Evol. Microbiol.">
        <title>The Global Catalogue of Microorganisms (GCM) 10K type strain sequencing project: providing services to taxonomists for standard genome sequencing and annotation.</title>
        <authorList>
            <consortium name="The Broad Institute Genomics Platform"/>
            <consortium name="The Broad Institute Genome Sequencing Center for Infectious Disease"/>
            <person name="Wu L."/>
            <person name="Ma J."/>
        </authorList>
    </citation>
    <scope>NUCLEOTIDE SEQUENCE [LARGE SCALE GENOMIC DNA]</scope>
    <source>
        <strain evidence="3">JCM 9092</strain>
    </source>
</reference>
<keyword evidence="3" id="KW-1185">Reference proteome</keyword>
<protein>
    <recommendedName>
        <fullName evidence="4">Integral membrane protein</fullName>
    </recommendedName>
</protein>
<keyword evidence="1" id="KW-0472">Membrane</keyword>